<sequence>MKMTQKYLDELTFNVIGAAIEVHKNMGSGLLESVYQKCMIEELTNRNINFISEFKVPVVYKGKELNIEFRCDLFVENCLIVELKSVSEIKPIHDAQVLNYMNLLKVPKGIIINFNCFNIFREGQKTFVNEYFKKLEK</sequence>
<keyword evidence="2" id="KW-1185">Reference proteome</keyword>
<accession>A0A365P447</accession>
<dbReference type="OrthoDB" id="1119698at2"/>
<protein>
    <submittedName>
        <fullName evidence="1">GxxExxY protein</fullName>
    </submittedName>
</protein>
<dbReference type="Pfam" id="PF13366">
    <property type="entry name" value="PDDEXK_3"/>
    <property type="match status" value="1"/>
</dbReference>
<organism evidence="1 2">
    <name type="scientific">Flavobacterium tibetense</name>
    <dbReference type="NCBI Taxonomy" id="2233533"/>
    <lineage>
        <taxon>Bacteria</taxon>
        <taxon>Pseudomonadati</taxon>
        <taxon>Bacteroidota</taxon>
        <taxon>Flavobacteriia</taxon>
        <taxon>Flavobacteriales</taxon>
        <taxon>Flavobacteriaceae</taxon>
        <taxon>Flavobacterium</taxon>
    </lineage>
</organism>
<comment type="caution">
    <text evidence="1">The sequence shown here is derived from an EMBL/GenBank/DDBJ whole genome shotgun (WGS) entry which is preliminary data.</text>
</comment>
<dbReference type="AlphaFoldDB" id="A0A365P447"/>
<dbReference type="InterPro" id="IPR026350">
    <property type="entry name" value="GxxExxY"/>
</dbReference>
<dbReference type="InterPro" id="IPR011604">
    <property type="entry name" value="PDDEXK-like_dom_sf"/>
</dbReference>
<evidence type="ECO:0000313" key="1">
    <source>
        <dbReference type="EMBL" id="RBA29305.1"/>
    </source>
</evidence>
<dbReference type="NCBIfam" id="TIGR04256">
    <property type="entry name" value="GxxExxY"/>
    <property type="match status" value="1"/>
</dbReference>
<proteinExistence type="predicted"/>
<dbReference type="Proteomes" id="UP000253319">
    <property type="component" value="Unassembled WGS sequence"/>
</dbReference>
<reference evidence="1 2" key="1">
    <citation type="submission" date="2018-06" db="EMBL/GenBank/DDBJ databases">
        <title>Flavobacterium tibetense sp. nov., isolated from a wetland YonghuCo on Tibetan Plateau.</title>
        <authorList>
            <person name="Xing P."/>
            <person name="Phurbu D."/>
            <person name="Lu H."/>
        </authorList>
    </citation>
    <scope>NUCLEOTIDE SEQUENCE [LARGE SCALE GENOMIC DNA]</scope>
    <source>
        <strain evidence="1 2">YH5</strain>
    </source>
</reference>
<name>A0A365P447_9FLAO</name>
<dbReference type="EMBL" id="QLST01000003">
    <property type="protein sequence ID" value="RBA29305.1"/>
    <property type="molecule type" value="Genomic_DNA"/>
</dbReference>
<evidence type="ECO:0000313" key="2">
    <source>
        <dbReference type="Proteomes" id="UP000253319"/>
    </source>
</evidence>
<gene>
    <name evidence="1" type="ORF">DPN68_03895</name>
</gene>
<dbReference type="Gene3D" id="3.90.320.10">
    <property type="match status" value="1"/>
</dbReference>